<keyword evidence="2" id="KW-1185">Reference proteome</keyword>
<dbReference type="Pfam" id="PF13151">
    <property type="entry name" value="DUF3990"/>
    <property type="match status" value="1"/>
</dbReference>
<dbReference type="Gene3D" id="3.90.175.10">
    <property type="entry name" value="Diphtheria Toxin, domain 1"/>
    <property type="match status" value="1"/>
</dbReference>
<dbReference type="SUPFAM" id="SSF56399">
    <property type="entry name" value="ADP-ribosylation"/>
    <property type="match status" value="1"/>
</dbReference>
<reference evidence="1 2" key="1">
    <citation type="submission" date="2023-08" db="EMBL/GenBank/DDBJ databases">
        <title>Complete genome sequence of Geobacillus thermodenitrificans K1041, a genetically tractable strain representative of the genus Geobacillus.</title>
        <authorList>
            <person name="Kani S."/>
            <person name="Suzuki H."/>
        </authorList>
    </citation>
    <scope>NUCLEOTIDE SEQUENCE [LARGE SCALE GENOMIC DNA]</scope>
    <source>
        <strain evidence="1 2">K1041</strain>
    </source>
</reference>
<dbReference type="InterPro" id="IPR025051">
    <property type="entry name" value="DUF3990"/>
</dbReference>
<gene>
    <name evidence="1" type="ORF">HSX42_02090</name>
</gene>
<name>A0ABY9QDV5_GEOTD</name>
<evidence type="ECO:0000313" key="2">
    <source>
        <dbReference type="Proteomes" id="UP001297580"/>
    </source>
</evidence>
<dbReference type="RefSeq" id="WP_081157487.1">
    <property type="nucleotide sequence ID" value="NZ_CP133461.1"/>
</dbReference>
<organism evidence="1 2">
    <name type="scientific">Geobacillus thermodenitrificans</name>
    <dbReference type="NCBI Taxonomy" id="33940"/>
    <lineage>
        <taxon>Bacteria</taxon>
        <taxon>Bacillati</taxon>
        <taxon>Bacillota</taxon>
        <taxon>Bacilli</taxon>
        <taxon>Bacillales</taxon>
        <taxon>Anoxybacillaceae</taxon>
        <taxon>Geobacillus</taxon>
    </lineage>
</organism>
<proteinExistence type="predicted"/>
<sequence length="286" mass="33701">MLPAHDTCTVYHGTNLFAARIIRKIGIRLDVQRELTDFGKGFYVTLNPQQAKNWAQIRAMHPQISPDLLAQLNMSQSQYFNHPEIKIPACLVYELNVSQLRQLNGKEFSLPHEPGWERHQRSWERFVLDCRTGKRHHYDYVYGPVAKGHLTNIEKIKVSRTKDQLSLNSMRAVKCLSTLDIVAFKPEDIYMKTFLLKQLWNHIQNSENARNYRFLHEIRNELMMIGNLTSRQADKMLRQSLTSLPFSSIIMHEPAAYWAFSVLYGMRKLWYKEYEVYMKKKHGARK</sequence>
<accession>A0ABY9QDV5</accession>
<protein>
    <submittedName>
        <fullName evidence="1">DUF3990 domain-containing protein</fullName>
    </submittedName>
</protein>
<dbReference type="Proteomes" id="UP001297580">
    <property type="component" value="Chromosome"/>
</dbReference>
<dbReference type="EMBL" id="CP133461">
    <property type="protein sequence ID" value="WMV76635.1"/>
    <property type="molecule type" value="Genomic_DNA"/>
</dbReference>
<evidence type="ECO:0000313" key="1">
    <source>
        <dbReference type="EMBL" id="WMV76635.1"/>
    </source>
</evidence>